<dbReference type="InterPro" id="IPR001077">
    <property type="entry name" value="COMT_C"/>
</dbReference>
<keyword evidence="6" id="KW-1185">Reference proteome</keyword>
<evidence type="ECO:0000313" key="5">
    <source>
        <dbReference type="EMBL" id="KAK1451449.1"/>
    </source>
</evidence>
<dbReference type="Gene3D" id="3.40.50.150">
    <property type="entry name" value="Vaccinia Virus protein VP39"/>
    <property type="match status" value="1"/>
</dbReference>
<dbReference type="PANTHER" id="PTHR43712">
    <property type="entry name" value="PUTATIVE (AFU_ORTHOLOGUE AFUA_4G14580)-RELATED"/>
    <property type="match status" value="1"/>
</dbReference>
<dbReference type="GO" id="GO:0032259">
    <property type="term" value="P:methylation"/>
    <property type="evidence" value="ECO:0007669"/>
    <property type="project" value="UniProtKB-KW"/>
</dbReference>
<comment type="caution">
    <text evidence="5">The sequence shown here is derived from an EMBL/GenBank/DDBJ whole genome shotgun (WGS) entry which is preliminary data.</text>
</comment>
<protein>
    <recommendedName>
        <fullName evidence="4">O-methyltransferase C-terminal domain-containing protein</fullName>
    </recommendedName>
</protein>
<dbReference type="PROSITE" id="PS51683">
    <property type="entry name" value="SAM_OMT_II"/>
    <property type="match status" value="1"/>
</dbReference>
<keyword evidence="2" id="KW-0808">Transferase</keyword>
<evidence type="ECO:0000256" key="1">
    <source>
        <dbReference type="ARBA" id="ARBA00022603"/>
    </source>
</evidence>
<gene>
    <name evidence="5" type="ORF">CMEL01_06023</name>
</gene>
<reference evidence="5 6" key="1">
    <citation type="submission" date="2016-10" db="EMBL/GenBank/DDBJ databases">
        <title>The genome sequence of Colletotrichum fioriniae PJ7.</title>
        <authorList>
            <person name="Baroncelli R."/>
        </authorList>
    </citation>
    <scope>NUCLEOTIDE SEQUENCE [LARGE SCALE GENOMIC DNA]</scope>
    <source>
        <strain evidence="5">Col 31</strain>
    </source>
</reference>
<keyword evidence="1" id="KW-0489">Methyltransferase</keyword>
<feature type="non-terminal residue" evidence="5">
    <location>
        <position position="1"/>
    </location>
</feature>
<evidence type="ECO:0000259" key="4">
    <source>
        <dbReference type="Pfam" id="PF00891"/>
    </source>
</evidence>
<dbReference type="Proteomes" id="UP001239795">
    <property type="component" value="Unassembled WGS sequence"/>
</dbReference>
<sequence length="238" mass="26983">HRVAAEVGPSSPWSRGRLRILSWVCNALFTVFLGMHREPVPINLFLGLLLNSILFPDADTSPDATLLVDVAGGLGHDIDDFKKMYPNHPDQKLILWDLPVVINDVEGIDTSIELMGHDFLTEQPIKGVKAYFMHSIMHDWPDDVCKKILASLAEAMKPGYSKMLIFEVVIPRTGAWREAIAGDILMLTQLSTLERTEDHWHQLVEERGLNLRIVKFWKCGQSDVENLIEYELVAQRTD</sequence>
<dbReference type="AlphaFoldDB" id="A0AAI9XKM2"/>
<evidence type="ECO:0000256" key="3">
    <source>
        <dbReference type="ARBA" id="ARBA00022691"/>
    </source>
</evidence>
<dbReference type="GO" id="GO:0008171">
    <property type="term" value="F:O-methyltransferase activity"/>
    <property type="evidence" value="ECO:0007669"/>
    <property type="project" value="InterPro"/>
</dbReference>
<dbReference type="InterPro" id="IPR016461">
    <property type="entry name" value="COMT-like"/>
</dbReference>
<feature type="domain" description="O-methyltransferase C-terminal" evidence="4">
    <location>
        <begin position="65"/>
        <end position="208"/>
    </location>
</feature>
<evidence type="ECO:0000313" key="6">
    <source>
        <dbReference type="Proteomes" id="UP001239795"/>
    </source>
</evidence>
<dbReference type="Pfam" id="PF00891">
    <property type="entry name" value="Methyltransf_2"/>
    <property type="match status" value="1"/>
</dbReference>
<dbReference type="PANTHER" id="PTHR43712:SF17">
    <property type="entry name" value="O-METHYLTRANSFERASE"/>
    <property type="match status" value="1"/>
</dbReference>
<proteinExistence type="predicted"/>
<evidence type="ECO:0000256" key="2">
    <source>
        <dbReference type="ARBA" id="ARBA00022679"/>
    </source>
</evidence>
<dbReference type="SUPFAM" id="SSF53335">
    <property type="entry name" value="S-adenosyl-L-methionine-dependent methyltransferases"/>
    <property type="match status" value="1"/>
</dbReference>
<organism evidence="5 6">
    <name type="scientific">Colletotrichum melonis</name>
    <dbReference type="NCBI Taxonomy" id="1209925"/>
    <lineage>
        <taxon>Eukaryota</taxon>
        <taxon>Fungi</taxon>
        <taxon>Dikarya</taxon>
        <taxon>Ascomycota</taxon>
        <taxon>Pezizomycotina</taxon>
        <taxon>Sordariomycetes</taxon>
        <taxon>Hypocreomycetidae</taxon>
        <taxon>Glomerellales</taxon>
        <taxon>Glomerellaceae</taxon>
        <taxon>Colletotrichum</taxon>
        <taxon>Colletotrichum acutatum species complex</taxon>
    </lineage>
</organism>
<name>A0AAI9XKM2_9PEZI</name>
<dbReference type="InterPro" id="IPR029063">
    <property type="entry name" value="SAM-dependent_MTases_sf"/>
</dbReference>
<dbReference type="EMBL" id="MLGG01000046">
    <property type="protein sequence ID" value="KAK1451449.1"/>
    <property type="molecule type" value="Genomic_DNA"/>
</dbReference>
<keyword evidence="3" id="KW-0949">S-adenosyl-L-methionine</keyword>
<accession>A0AAI9XKM2</accession>